<dbReference type="AlphaFoldDB" id="A0A9P0M6P4"/>
<feature type="compositionally biased region" description="Polar residues" evidence="1">
    <location>
        <begin position="235"/>
        <end position="259"/>
    </location>
</feature>
<feature type="region of interest" description="Disordered" evidence="1">
    <location>
        <begin position="116"/>
        <end position="154"/>
    </location>
</feature>
<dbReference type="PANTHER" id="PTHR21505">
    <property type="entry name" value="MADF DOMAIN-CONTAINING PROTEIN-RELATED"/>
    <property type="match status" value="1"/>
</dbReference>
<sequence length="313" mass="36349">MEWNNEKVLEFIQFYETENIIWNPSNPDHKKKHLVHDAWTRIQNRLSWPTTIEEMKRKKDSLMSYYRAHLNKIKKSMRSGAGTDDIYQTNWFAFSAMNSFLQPIYDCRRTIDTQNESVREEHAERDDEHEGITVSRSEEDSTPTPPINSNITNKRAKIDFPSEILHAKRQMQEAFEHVKGSVNDEYEMFGKLIAAKIRKLKNPNTRDILMNDIHSMVINAGMIDRVHPTHPYHSQIHSSLHQNQTYRSPTHPSPSQLPKNHTYHSSNQSSPSPSPPTQTYQSPIHPSPSQNQTMPSQKTSQFVISETGDIVFI</sequence>
<evidence type="ECO:0000256" key="1">
    <source>
        <dbReference type="SAM" id="MobiDB-lite"/>
    </source>
</evidence>
<evidence type="ECO:0000313" key="4">
    <source>
        <dbReference type="Proteomes" id="UP001152888"/>
    </source>
</evidence>
<feature type="compositionally biased region" description="Polar residues" evidence="1">
    <location>
        <begin position="287"/>
        <end position="304"/>
    </location>
</feature>
<dbReference type="Pfam" id="PF10545">
    <property type="entry name" value="MADF_DNA_bdg"/>
    <property type="match status" value="1"/>
</dbReference>
<protein>
    <recommendedName>
        <fullName evidence="2">MADF domain-containing protein</fullName>
    </recommendedName>
</protein>
<dbReference type="EMBL" id="CAKOFQ010008227">
    <property type="protein sequence ID" value="CAH2012852.1"/>
    <property type="molecule type" value="Genomic_DNA"/>
</dbReference>
<feature type="region of interest" description="Disordered" evidence="1">
    <location>
        <begin position="229"/>
        <end position="308"/>
    </location>
</feature>
<dbReference type="Proteomes" id="UP001152888">
    <property type="component" value="Unassembled WGS sequence"/>
</dbReference>
<dbReference type="PROSITE" id="PS51029">
    <property type="entry name" value="MADF"/>
    <property type="match status" value="1"/>
</dbReference>
<accession>A0A9P0M6P4</accession>
<keyword evidence="4" id="KW-1185">Reference proteome</keyword>
<reference evidence="3" key="1">
    <citation type="submission" date="2022-03" db="EMBL/GenBank/DDBJ databases">
        <authorList>
            <person name="Sayadi A."/>
        </authorList>
    </citation>
    <scope>NUCLEOTIDE SEQUENCE</scope>
</reference>
<feature type="compositionally biased region" description="Basic and acidic residues" evidence="1">
    <location>
        <begin position="116"/>
        <end position="139"/>
    </location>
</feature>
<dbReference type="PANTHER" id="PTHR21505:SF12">
    <property type="entry name" value="MADF DOMAIN-CONTAINING PROTEIN-RELATED"/>
    <property type="match status" value="1"/>
</dbReference>
<organism evidence="3 4">
    <name type="scientific">Acanthoscelides obtectus</name>
    <name type="common">Bean weevil</name>
    <name type="synonym">Bruchus obtectus</name>
    <dbReference type="NCBI Taxonomy" id="200917"/>
    <lineage>
        <taxon>Eukaryota</taxon>
        <taxon>Metazoa</taxon>
        <taxon>Ecdysozoa</taxon>
        <taxon>Arthropoda</taxon>
        <taxon>Hexapoda</taxon>
        <taxon>Insecta</taxon>
        <taxon>Pterygota</taxon>
        <taxon>Neoptera</taxon>
        <taxon>Endopterygota</taxon>
        <taxon>Coleoptera</taxon>
        <taxon>Polyphaga</taxon>
        <taxon>Cucujiformia</taxon>
        <taxon>Chrysomeloidea</taxon>
        <taxon>Chrysomelidae</taxon>
        <taxon>Bruchinae</taxon>
        <taxon>Bruchini</taxon>
        <taxon>Acanthoscelides</taxon>
    </lineage>
</organism>
<name>A0A9P0M6P4_ACAOB</name>
<feature type="compositionally biased region" description="Low complexity" evidence="1">
    <location>
        <begin position="263"/>
        <end position="283"/>
    </location>
</feature>
<dbReference type="InterPro" id="IPR006578">
    <property type="entry name" value="MADF-dom"/>
</dbReference>
<comment type="caution">
    <text evidence="3">The sequence shown here is derived from an EMBL/GenBank/DDBJ whole genome shotgun (WGS) entry which is preliminary data.</text>
</comment>
<evidence type="ECO:0000259" key="2">
    <source>
        <dbReference type="PROSITE" id="PS51029"/>
    </source>
</evidence>
<evidence type="ECO:0000313" key="3">
    <source>
        <dbReference type="EMBL" id="CAH2012852.1"/>
    </source>
</evidence>
<gene>
    <name evidence="3" type="ORF">ACAOBT_LOCUS33057</name>
</gene>
<dbReference type="SMART" id="SM00595">
    <property type="entry name" value="MADF"/>
    <property type="match status" value="1"/>
</dbReference>
<feature type="domain" description="MADF" evidence="2">
    <location>
        <begin position="10"/>
        <end position="106"/>
    </location>
</feature>
<proteinExistence type="predicted"/>
<dbReference type="OrthoDB" id="6784437at2759"/>